<dbReference type="EMBL" id="JBHSGG010000003">
    <property type="protein sequence ID" value="MFC4727105.1"/>
    <property type="molecule type" value="Genomic_DNA"/>
</dbReference>
<sequence length="106" mass="11336">MPHGIYVADHAASMLACAGQKWRPSNGTEGELFIGSWCAECSRDATGGCSILSATFAHEVTDEAYPPEWQIGGDGQPRCSAWLALDDPPKERCEQTADMFAEGSGQ</sequence>
<keyword evidence="2" id="KW-1185">Reference proteome</keyword>
<accession>A0ABV9NH44</accession>
<dbReference type="RefSeq" id="WP_377003106.1">
    <property type="nucleotide sequence ID" value="NZ_JBHSGG010000003.1"/>
</dbReference>
<comment type="caution">
    <text evidence="1">The sequence shown here is derived from an EMBL/GenBank/DDBJ whole genome shotgun (WGS) entry which is preliminary data.</text>
</comment>
<dbReference type="Proteomes" id="UP001595892">
    <property type="component" value="Unassembled WGS sequence"/>
</dbReference>
<evidence type="ECO:0000313" key="2">
    <source>
        <dbReference type="Proteomes" id="UP001595892"/>
    </source>
</evidence>
<proteinExistence type="predicted"/>
<protein>
    <submittedName>
        <fullName evidence="1">Uncharacterized protein</fullName>
    </submittedName>
</protein>
<name>A0ABV9NH44_9GAMM</name>
<reference evidence="2" key="1">
    <citation type="journal article" date="2019" name="Int. J. Syst. Evol. Microbiol.">
        <title>The Global Catalogue of Microorganisms (GCM) 10K type strain sequencing project: providing services to taxonomists for standard genome sequencing and annotation.</title>
        <authorList>
            <consortium name="The Broad Institute Genomics Platform"/>
            <consortium name="The Broad Institute Genome Sequencing Center for Infectious Disease"/>
            <person name="Wu L."/>
            <person name="Ma J."/>
        </authorList>
    </citation>
    <scope>NUCLEOTIDE SEQUENCE [LARGE SCALE GENOMIC DNA]</scope>
    <source>
        <strain evidence="2">CGMCC 1.13574</strain>
    </source>
</reference>
<organism evidence="1 2">
    <name type="scientific">Coralloluteibacterium thermophilum</name>
    <dbReference type="NCBI Taxonomy" id="2707049"/>
    <lineage>
        <taxon>Bacteria</taxon>
        <taxon>Pseudomonadati</taxon>
        <taxon>Pseudomonadota</taxon>
        <taxon>Gammaproteobacteria</taxon>
        <taxon>Lysobacterales</taxon>
        <taxon>Lysobacteraceae</taxon>
        <taxon>Coralloluteibacterium</taxon>
    </lineage>
</organism>
<evidence type="ECO:0000313" key="1">
    <source>
        <dbReference type="EMBL" id="MFC4727105.1"/>
    </source>
</evidence>
<gene>
    <name evidence="1" type="ORF">ACFO3Q_02845</name>
</gene>